<sequence length="1588" mass="181371">MHSASSDAVDNLMFSFLYPNRQQATRCNSKLQQLLQFDIIPELGKSFDQLGLKGIDIELESLEIDLGLLQEEDISIGFGTRISSLLTKALLDAIWEKRHLGNEGLHQNSQVLDLYLLALQMYFLKGYLPIWLKVEFDIYSLLKFVFSNDPTHLKRMLGATIQKSESARKRIAFLETGYFDQLIRVLATTDAEWMISYRNTYLEVHKAKNHLPGPEESLKKSLNLFILTYLAGKSGPKFNRLDFSERFLRSIAAHYNIAFEIFLSEINSIINKISSESNLFREFKETINTINEKNNPDTQWDENSIEPTFLQLVQWLNVGTAIPVFETYLEKWKVSGVLFEMLAIRFPGFWKSLSKNGLFNLLKLLLDDSKSQWLPLTHNYLKWYTQTSPNSNADDGEVLKDVFSLTADNLSLNGLAFQKTDDWFMILSYHAFTELGEHYLVSKSLMALGKKAGISDSGQILLSAKSKAIKSKSDFSGLNGFNEDRLKLSDPRKDDQRKNPLFLKNQLALLVLQQYLNAGMLGFSNRELSQSDLLWIVNNLLQSQDSRLLDALSMANRKNGNAITKRFASIAQGIDRKEFQAFIQRYGAQKTLSLNRFNEKLLKNLGAYPRLEVFLNQKVWELLLEESSTEKLKRSIGFDYRASWEDEAFLSGVFKLTEEKGYRVDALRTALAKLKYKKYVILYFSRNSTEGSPYLSSLKKLALAMFLGSKNQSFLTPVLTAGMSRLFSQGFFALDMGENAALRKKWNADTNKFEIVDGSGKKVDQAIQKGNINLNEQGFVDSNSSRADELNSKSNVDTDKKSFAGSNKRENIDDIEHLNEKSDSQVADDLNLKGKVDPTTQDISETHKNAVNHYIKGISLDQNRLFELLQEESADADFKELILDKGKIKSLKETALNIVEKDMSLLLRLTLKVNLAGYDKKQLLESSKRLMLYSKIEKTAIIRLFKGQKKQLPALLIGLYTHLTKSDWQKFSLWFKLDIVPHIGIENPVLEKLGDVSINLKEFLGALHKNDGLNSAKFSEILEYLQVSNSNATAIGASEALRLPSSLKSIKGLEYLIGLPSSAFFKKSAYRAWRESIFTSIFQFHVLYSSNSSIKMDVFWSIFSSSLRKYRHSLNAASMDWVSILNSKHLDEKAKASLKKSIVQILKKPIGNSPNALETEQLSAAISHLKEEGYLPWWSPIQHKAKLLLAVLNEIQLSNKNDAFLLILLFEKGKTSSLLQDLSENQLKRIYKVVLSSKYKKYYPSFLKAIEMALENYASNTSVLPSPKKENELRHDSIKSPYLFGTTAEAESWVRKKVNSSKENEVISIWFNSSSEVLRNIKTLLAFGSYMYFGNLNPGKWKVWLLVFAYDYYIQKGNRDTESFFGKFLQHLIKNRSEINWKIVFQAMELERRFEGKAMEMYRNEVLKQFPMASEATIQDPEKGELVKISNAGLVLCWPFLSALFSRLNISEKGSIPEVSQSKAVYLLQYIVYGHTDYPEYELVLNKLLVGMKVSQHLERVELQQEEKDMAVSLINGMKSNWEKMKNASADAIRETFLQREGTLEFDSLANTLRIPKTGVDILLDSISWNISMVKLPWMEKSLEIKWR</sequence>
<keyword evidence="3" id="KW-1185">Reference proteome</keyword>
<proteinExistence type="predicted"/>
<feature type="compositionally biased region" description="Basic and acidic residues" evidence="1">
    <location>
        <begin position="786"/>
        <end position="812"/>
    </location>
</feature>
<dbReference type="RefSeq" id="WP_106131933.1">
    <property type="nucleotide sequence ID" value="NZ_PVTR01000001.1"/>
</dbReference>
<evidence type="ECO:0000313" key="3">
    <source>
        <dbReference type="Proteomes" id="UP000238157"/>
    </source>
</evidence>
<dbReference type="Pfam" id="PF19268">
    <property type="entry name" value="CIS_TMP"/>
    <property type="match status" value="2"/>
</dbReference>
<accession>A0A2T0WVI9</accession>
<evidence type="ECO:0000313" key="2">
    <source>
        <dbReference type="EMBL" id="PRY90708.1"/>
    </source>
</evidence>
<reference evidence="2 3" key="1">
    <citation type="submission" date="2018-03" db="EMBL/GenBank/DDBJ databases">
        <title>Genomic Encyclopedia of Archaeal and Bacterial Type Strains, Phase II (KMG-II): from individual species to whole genera.</title>
        <authorList>
            <person name="Goeker M."/>
        </authorList>
    </citation>
    <scope>NUCLEOTIDE SEQUENCE [LARGE SCALE GENOMIC DNA]</scope>
    <source>
        <strain evidence="2 3">DSM 27929</strain>
    </source>
</reference>
<name>A0A2T0WVI9_9BACT</name>
<organism evidence="2 3">
    <name type="scientific">Mongoliibacter ruber</name>
    <dbReference type="NCBI Taxonomy" id="1750599"/>
    <lineage>
        <taxon>Bacteria</taxon>
        <taxon>Pseudomonadati</taxon>
        <taxon>Bacteroidota</taxon>
        <taxon>Cytophagia</taxon>
        <taxon>Cytophagales</taxon>
        <taxon>Cyclobacteriaceae</taxon>
        <taxon>Mongoliibacter</taxon>
    </lineage>
</organism>
<protein>
    <submittedName>
        <fullName evidence="2">Uncharacterized protein</fullName>
    </submittedName>
</protein>
<dbReference type="EMBL" id="PVTR01000001">
    <property type="protein sequence ID" value="PRY90708.1"/>
    <property type="molecule type" value="Genomic_DNA"/>
</dbReference>
<evidence type="ECO:0000256" key="1">
    <source>
        <dbReference type="SAM" id="MobiDB-lite"/>
    </source>
</evidence>
<dbReference type="OrthoDB" id="1488184at2"/>
<comment type="caution">
    <text evidence="2">The sequence shown here is derived from an EMBL/GenBank/DDBJ whole genome shotgun (WGS) entry which is preliminary data.</text>
</comment>
<gene>
    <name evidence="2" type="ORF">CLW00_101373</name>
</gene>
<feature type="region of interest" description="Disordered" evidence="1">
    <location>
        <begin position="783"/>
        <end position="812"/>
    </location>
</feature>
<dbReference type="Proteomes" id="UP000238157">
    <property type="component" value="Unassembled WGS sequence"/>
</dbReference>
<dbReference type="InterPro" id="IPR045538">
    <property type="entry name" value="CIS_TMP"/>
</dbReference>